<gene>
    <name evidence="1" type="ORF">LCGC14_1964510</name>
</gene>
<sequence length="73" mass="8375">MSKATSIRLSDDLREKIDIYAKNEHRSISSEIEELIRIGFAAKENPDLPLEFINDLLQAKTEKESDLAKPFKI</sequence>
<dbReference type="GO" id="GO:0006355">
    <property type="term" value="P:regulation of DNA-templated transcription"/>
    <property type="evidence" value="ECO:0007669"/>
    <property type="project" value="InterPro"/>
</dbReference>
<accession>A0A0F9FDJ1</accession>
<proteinExistence type="predicted"/>
<reference evidence="1" key="1">
    <citation type="journal article" date="2015" name="Nature">
        <title>Complex archaea that bridge the gap between prokaryotes and eukaryotes.</title>
        <authorList>
            <person name="Spang A."/>
            <person name="Saw J.H."/>
            <person name="Jorgensen S.L."/>
            <person name="Zaremba-Niedzwiedzka K."/>
            <person name="Martijn J."/>
            <person name="Lind A.E."/>
            <person name="van Eijk R."/>
            <person name="Schleper C."/>
            <person name="Guy L."/>
            <person name="Ettema T.J."/>
        </authorList>
    </citation>
    <scope>NUCLEOTIDE SEQUENCE</scope>
</reference>
<dbReference type="InterPro" id="IPR010985">
    <property type="entry name" value="Ribbon_hlx_hlx"/>
</dbReference>
<dbReference type="EMBL" id="LAZR01021690">
    <property type="protein sequence ID" value="KKL84464.1"/>
    <property type="molecule type" value="Genomic_DNA"/>
</dbReference>
<dbReference type="InterPro" id="IPR021831">
    <property type="entry name" value="ParD-like"/>
</dbReference>
<dbReference type="AlphaFoldDB" id="A0A0F9FDJ1"/>
<dbReference type="Gene3D" id="1.10.1220.10">
    <property type="entry name" value="Met repressor-like"/>
    <property type="match status" value="1"/>
</dbReference>
<evidence type="ECO:0000313" key="1">
    <source>
        <dbReference type="EMBL" id="KKL84464.1"/>
    </source>
</evidence>
<dbReference type="InterPro" id="IPR013321">
    <property type="entry name" value="Arc_rbn_hlx_hlx"/>
</dbReference>
<dbReference type="SUPFAM" id="SSF47598">
    <property type="entry name" value="Ribbon-helix-helix"/>
    <property type="match status" value="1"/>
</dbReference>
<comment type="caution">
    <text evidence="1">The sequence shown here is derived from an EMBL/GenBank/DDBJ whole genome shotgun (WGS) entry which is preliminary data.</text>
</comment>
<protein>
    <submittedName>
        <fullName evidence="1">Uncharacterized protein</fullName>
    </submittedName>
</protein>
<organism evidence="1">
    <name type="scientific">marine sediment metagenome</name>
    <dbReference type="NCBI Taxonomy" id="412755"/>
    <lineage>
        <taxon>unclassified sequences</taxon>
        <taxon>metagenomes</taxon>
        <taxon>ecological metagenomes</taxon>
    </lineage>
</organism>
<name>A0A0F9FDJ1_9ZZZZ</name>
<dbReference type="Pfam" id="PF11903">
    <property type="entry name" value="ParD_like"/>
    <property type="match status" value="1"/>
</dbReference>